<keyword evidence="7" id="KW-0949">S-adenosyl-L-methionine</keyword>
<evidence type="ECO:0000313" key="10">
    <source>
        <dbReference type="EMBL" id="KAF8821348.1"/>
    </source>
</evidence>
<dbReference type="Gene3D" id="3.40.50.150">
    <property type="entry name" value="Vaccinia Virus protein VP39"/>
    <property type="match status" value="1"/>
</dbReference>
<gene>
    <name evidence="10" type="ORF">IE077_002126</name>
</gene>
<comment type="caution">
    <text evidence="10">The sequence shown here is derived from an EMBL/GenBank/DDBJ whole genome shotgun (WGS) entry which is preliminary data.</text>
</comment>
<dbReference type="InterPro" id="IPR029063">
    <property type="entry name" value="SAM-dependent_MTases_sf"/>
</dbReference>
<reference evidence="10 11" key="1">
    <citation type="journal article" date="2020" name="bioRxiv">
        <title>Metabolic contributions of an alphaproteobacterial endosymbiont in the apicomplexan Cardiosporidium cionae.</title>
        <authorList>
            <person name="Hunter E.S."/>
            <person name="Paight C.J."/>
            <person name="Lane C.E."/>
        </authorList>
    </citation>
    <scope>NUCLEOTIDE SEQUENCE [LARGE SCALE GENOMIC DNA]</scope>
    <source>
        <strain evidence="10">ESH_2018</strain>
    </source>
</reference>
<sequence length="486" mass="54185">MLIFLCQRMHLFSASVKRFSKVDEVCSALSLCSSFYIFHLLLIIAFSAAQKNLIVTRISNTGCGEDILKDTRDHLNYRLRSASNFDFAAHKSQSTYPYLQFFFSEGKRDRRKYTARWNLCSTSSPLLTSPIDVKGPYPPLKLTCLRLRCNSLLKAKNNVIWHLYDTPRKHVTTVKEYSNWASGGSPQHNKAHSTALLYNDRDSVPCNRINNIAATRTHRISSQTTSLQHKKQGAKSLRDTSHFSVSQPSEIYFPLPTTDVPVMAWRCTGHSNAELINNLRSAEIIRNNRVYEAMLKVDRANYVRNNPYADSPQSLGHGVTISAPHMHGHALELLHEQLKPGNRALDIGSGSGYLTVCMARMVDVLGNGGVVVGLELLPSLIDMSKRNVQLDASEFLQNPNFRLIAGDGWKGGPPEYAPYHAIHVGAAASEVPSRLIEQLANGGKMIIPVEKGFGQQLMEVTKDEAGNVKEKNLFGVAYVELKKSND</sequence>
<feature type="transmembrane region" description="Helical" evidence="9">
    <location>
        <begin position="25"/>
        <end position="49"/>
    </location>
</feature>
<proteinExistence type="inferred from homology"/>
<evidence type="ECO:0000256" key="9">
    <source>
        <dbReference type="SAM" id="Phobius"/>
    </source>
</evidence>
<dbReference type="NCBIfam" id="TIGR00080">
    <property type="entry name" value="pimt"/>
    <property type="match status" value="1"/>
</dbReference>
<evidence type="ECO:0000256" key="3">
    <source>
        <dbReference type="ARBA" id="ARBA00011890"/>
    </source>
</evidence>
<accession>A0ABQ7JBG8</accession>
<evidence type="ECO:0000313" key="11">
    <source>
        <dbReference type="Proteomes" id="UP000823046"/>
    </source>
</evidence>
<evidence type="ECO:0000256" key="1">
    <source>
        <dbReference type="ARBA" id="ARBA00004496"/>
    </source>
</evidence>
<dbReference type="GO" id="GO:0008168">
    <property type="term" value="F:methyltransferase activity"/>
    <property type="evidence" value="ECO:0007669"/>
    <property type="project" value="UniProtKB-KW"/>
</dbReference>
<dbReference type="Proteomes" id="UP000823046">
    <property type="component" value="Unassembled WGS sequence"/>
</dbReference>
<dbReference type="PANTHER" id="PTHR11579">
    <property type="entry name" value="PROTEIN-L-ISOASPARTATE O-METHYLTRANSFERASE"/>
    <property type="match status" value="1"/>
</dbReference>
<comment type="subcellular location">
    <subcellularLocation>
        <location evidence="1">Cytoplasm</location>
    </subcellularLocation>
</comment>
<dbReference type="InterPro" id="IPR000682">
    <property type="entry name" value="PCMT"/>
</dbReference>
<keyword evidence="4" id="KW-0963">Cytoplasm</keyword>
<keyword evidence="6" id="KW-0808">Transferase</keyword>
<dbReference type="CDD" id="cd02440">
    <property type="entry name" value="AdoMet_MTases"/>
    <property type="match status" value="1"/>
</dbReference>
<dbReference type="EC" id="2.1.1.77" evidence="3"/>
<keyword evidence="9" id="KW-0472">Membrane</keyword>
<dbReference type="SUPFAM" id="SSF53335">
    <property type="entry name" value="S-adenosyl-L-methionine-dependent methyltransferases"/>
    <property type="match status" value="1"/>
</dbReference>
<evidence type="ECO:0000256" key="6">
    <source>
        <dbReference type="ARBA" id="ARBA00022679"/>
    </source>
</evidence>
<evidence type="ECO:0000256" key="7">
    <source>
        <dbReference type="ARBA" id="ARBA00022691"/>
    </source>
</evidence>
<name>A0ABQ7JBG8_9APIC</name>
<keyword evidence="9" id="KW-0812">Transmembrane</keyword>
<evidence type="ECO:0000256" key="5">
    <source>
        <dbReference type="ARBA" id="ARBA00022603"/>
    </source>
</evidence>
<feature type="region of interest" description="Disordered" evidence="8">
    <location>
        <begin position="221"/>
        <end position="240"/>
    </location>
</feature>
<evidence type="ECO:0000256" key="2">
    <source>
        <dbReference type="ARBA" id="ARBA00005369"/>
    </source>
</evidence>
<evidence type="ECO:0000256" key="4">
    <source>
        <dbReference type="ARBA" id="ARBA00022490"/>
    </source>
</evidence>
<protein>
    <recommendedName>
        <fullName evidence="3">protein-L-isoaspartate(D-aspartate) O-methyltransferase</fullName>
        <ecNumber evidence="3">2.1.1.77</ecNumber>
    </recommendedName>
</protein>
<keyword evidence="5 10" id="KW-0489">Methyltransferase</keyword>
<dbReference type="Pfam" id="PF01135">
    <property type="entry name" value="PCMT"/>
    <property type="match status" value="1"/>
</dbReference>
<dbReference type="GO" id="GO:0032259">
    <property type="term" value="P:methylation"/>
    <property type="evidence" value="ECO:0007669"/>
    <property type="project" value="UniProtKB-KW"/>
</dbReference>
<dbReference type="EMBL" id="JADAQX010000191">
    <property type="protein sequence ID" value="KAF8821348.1"/>
    <property type="molecule type" value="Genomic_DNA"/>
</dbReference>
<keyword evidence="11" id="KW-1185">Reference proteome</keyword>
<organism evidence="10 11">
    <name type="scientific">Cardiosporidium cionae</name>
    <dbReference type="NCBI Taxonomy" id="476202"/>
    <lineage>
        <taxon>Eukaryota</taxon>
        <taxon>Sar</taxon>
        <taxon>Alveolata</taxon>
        <taxon>Apicomplexa</taxon>
        <taxon>Aconoidasida</taxon>
        <taxon>Nephromycida</taxon>
        <taxon>Cardiosporidium</taxon>
    </lineage>
</organism>
<comment type="similarity">
    <text evidence="2">Belongs to the methyltransferase superfamily. L-isoaspartyl/D-aspartyl protein methyltransferase family.</text>
</comment>
<keyword evidence="9" id="KW-1133">Transmembrane helix</keyword>
<dbReference type="PANTHER" id="PTHR11579:SF0">
    <property type="entry name" value="PROTEIN-L-ISOASPARTATE(D-ASPARTATE) O-METHYLTRANSFERASE"/>
    <property type="match status" value="1"/>
</dbReference>
<evidence type="ECO:0000256" key="8">
    <source>
        <dbReference type="SAM" id="MobiDB-lite"/>
    </source>
</evidence>